<evidence type="ECO:0000256" key="1">
    <source>
        <dbReference type="ARBA" id="ARBA00003777"/>
    </source>
</evidence>
<dbReference type="GO" id="GO:0071013">
    <property type="term" value="C:catalytic step 2 spliceosome"/>
    <property type="evidence" value="ECO:0007669"/>
    <property type="project" value="TreeGrafter"/>
</dbReference>
<dbReference type="GeneID" id="55998904"/>
<dbReference type="OrthoDB" id="199717at2759"/>
<evidence type="ECO:0000313" key="11">
    <source>
        <dbReference type="EMBL" id="QKX64253.1"/>
    </source>
</evidence>
<evidence type="ECO:0000256" key="7">
    <source>
        <dbReference type="ARBA" id="ARBA00023187"/>
    </source>
</evidence>
<name>A0A7H8RI31_TALRU</name>
<dbReference type="PANTHER" id="PTHR13264:SF5">
    <property type="entry name" value="PRE-MRNA-SPLICING FACTOR SYF2"/>
    <property type="match status" value="1"/>
</dbReference>
<dbReference type="GO" id="GO:0000974">
    <property type="term" value="C:Prp19 complex"/>
    <property type="evidence" value="ECO:0007669"/>
    <property type="project" value="TreeGrafter"/>
</dbReference>
<accession>A0A7H8RI31</accession>
<dbReference type="GO" id="GO:0000398">
    <property type="term" value="P:mRNA splicing, via spliceosome"/>
    <property type="evidence" value="ECO:0007669"/>
    <property type="project" value="UniProtKB-UniRule"/>
</dbReference>
<sequence>MSSSKAVKSHTDEPVETVPQDSEPARPNDESDSPSGGDLAKASADSTEQDTTNEAGDTASKAQDRLARFKALKARAKTATDSNLKETAAESQRLSTDPALLSSLSRKHAFASHNLLKADTEEAGEDFERKRAWDWTVDESEKWDKRIEKKQRHRDDVAFQDYRQDARKVYKRQLRGLQPDLEAYGREKMAAVERAAASGGLEIVETNDGELVAVDKNGTFYSTADSTDFVENKPDRAAVDKLVADLQKAEEVRLKKRRDRRGGDDDPDVTYINEKNKQFNQKLGRFYDKYTKEIRDSFERGTAL</sequence>
<comment type="function">
    <text evidence="1 9">Involved in pre-mRNA splicing.</text>
</comment>
<protein>
    <recommendedName>
        <fullName evidence="4 9">Pre-mRNA-splicing factor SYF2</fullName>
    </recommendedName>
</protein>
<dbReference type="AlphaFoldDB" id="A0A7H8RI31"/>
<evidence type="ECO:0000256" key="9">
    <source>
        <dbReference type="RuleBase" id="RU367148"/>
    </source>
</evidence>
<keyword evidence="8 9" id="KW-0539">Nucleus</keyword>
<evidence type="ECO:0000256" key="10">
    <source>
        <dbReference type="SAM" id="MobiDB-lite"/>
    </source>
</evidence>
<proteinExistence type="inferred from homology"/>
<gene>
    <name evidence="11" type="ORF">TRUGW13939_11426</name>
</gene>
<dbReference type="KEGG" id="trg:TRUGW13939_11426"/>
<dbReference type="RefSeq" id="XP_035350427.1">
    <property type="nucleotide sequence ID" value="XM_035494534.1"/>
</dbReference>
<comment type="subunit">
    <text evidence="9">May be part of a spliceosome complex.</text>
</comment>
<comment type="subcellular location">
    <subcellularLocation>
        <location evidence="2 9">Nucleus</location>
    </subcellularLocation>
</comment>
<organism evidence="11 12">
    <name type="scientific">Talaromyces rugulosus</name>
    <name type="common">Penicillium rugulosum</name>
    <dbReference type="NCBI Taxonomy" id="121627"/>
    <lineage>
        <taxon>Eukaryota</taxon>
        <taxon>Fungi</taxon>
        <taxon>Dikarya</taxon>
        <taxon>Ascomycota</taxon>
        <taxon>Pezizomycotina</taxon>
        <taxon>Eurotiomycetes</taxon>
        <taxon>Eurotiomycetidae</taxon>
        <taxon>Eurotiales</taxon>
        <taxon>Trichocomaceae</taxon>
        <taxon>Talaromyces</taxon>
        <taxon>Talaromyces sect. Islandici</taxon>
    </lineage>
</organism>
<evidence type="ECO:0000256" key="2">
    <source>
        <dbReference type="ARBA" id="ARBA00004123"/>
    </source>
</evidence>
<evidence type="ECO:0000313" key="12">
    <source>
        <dbReference type="Proteomes" id="UP000509510"/>
    </source>
</evidence>
<feature type="compositionally biased region" description="Polar residues" evidence="10">
    <location>
        <begin position="44"/>
        <end position="55"/>
    </location>
</feature>
<dbReference type="InterPro" id="IPR013260">
    <property type="entry name" value="mRNA_splic_SYF2"/>
</dbReference>
<evidence type="ECO:0000256" key="4">
    <source>
        <dbReference type="ARBA" id="ARBA00014745"/>
    </source>
</evidence>
<keyword evidence="6 9" id="KW-0747">Spliceosome</keyword>
<dbReference type="GO" id="GO:0071014">
    <property type="term" value="C:post-mRNA release spliceosomal complex"/>
    <property type="evidence" value="ECO:0007669"/>
    <property type="project" value="TreeGrafter"/>
</dbReference>
<reference evidence="12" key="1">
    <citation type="submission" date="2020-06" db="EMBL/GenBank/DDBJ databases">
        <title>A chromosome-scale genome assembly of Talaromyces rugulosus W13939.</title>
        <authorList>
            <person name="Wang B."/>
            <person name="Guo L."/>
            <person name="Ye K."/>
            <person name="Wang L."/>
        </authorList>
    </citation>
    <scope>NUCLEOTIDE SEQUENCE [LARGE SCALE GENOMIC DNA]</scope>
    <source>
        <strain evidence="12">W13939</strain>
    </source>
</reference>
<keyword evidence="12" id="KW-1185">Reference proteome</keyword>
<feature type="region of interest" description="Disordered" evidence="10">
    <location>
        <begin position="1"/>
        <end position="96"/>
    </location>
</feature>
<keyword evidence="7 9" id="KW-0508">mRNA splicing</keyword>
<dbReference type="EMBL" id="CP055903">
    <property type="protein sequence ID" value="QKX64253.1"/>
    <property type="molecule type" value="Genomic_DNA"/>
</dbReference>
<evidence type="ECO:0000256" key="3">
    <source>
        <dbReference type="ARBA" id="ARBA00010028"/>
    </source>
</evidence>
<evidence type="ECO:0000256" key="8">
    <source>
        <dbReference type="ARBA" id="ARBA00023242"/>
    </source>
</evidence>
<comment type="similarity">
    <text evidence="3 9">Belongs to the SYF2 family.</text>
</comment>
<keyword evidence="5 9" id="KW-0507">mRNA processing</keyword>
<evidence type="ECO:0000256" key="6">
    <source>
        <dbReference type="ARBA" id="ARBA00022728"/>
    </source>
</evidence>
<dbReference type="Proteomes" id="UP000509510">
    <property type="component" value="Chromosome VI"/>
</dbReference>
<dbReference type="PANTHER" id="PTHR13264">
    <property type="entry name" value="GCIP-INTERACTING PROTEIN P29"/>
    <property type="match status" value="1"/>
</dbReference>
<evidence type="ECO:0000256" key="5">
    <source>
        <dbReference type="ARBA" id="ARBA00022664"/>
    </source>
</evidence>
<dbReference type="Pfam" id="PF08231">
    <property type="entry name" value="SYF2"/>
    <property type="match status" value="1"/>
</dbReference>